<dbReference type="Proteomes" id="UP000027161">
    <property type="component" value="Unassembled WGS sequence"/>
</dbReference>
<sequence>MVARSKEMGEIVKKWTEYEQQKKLPNITTRKRDRRICNLIKAVIIYDKGYDEKVFFSNFYGYNLYYKRVSLML</sequence>
<name>A0A8E1C0G8_9RICK</name>
<accession>A0A8E1C0G8</accession>
<keyword evidence="2" id="KW-1185">Reference proteome</keyword>
<dbReference type="RefSeq" id="WP_037213846.1">
    <property type="nucleotide sequence ID" value="NZ_CP113531.1"/>
</dbReference>
<protein>
    <submittedName>
        <fullName evidence="1">Uncharacterized protein</fullName>
    </submittedName>
</protein>
<proteinExistence type="predicted"/>
<evidence type="ECO:0000313" key="1">
    <source>
        <dbReference type="EMBL" id="KDO03413.1"/>
    </source>
</evidence>
<dbReference type="EMBL" id="JFKF01000035">
    <property type="protein sequence ID" value="KDO03413.1"/>
    <property type="molecule type" value="Genomic_DNA"/>
</dbReference>
<gene>
    <name evidence="1" type="ORF">REISMN_01895</name>
</gene>
<dbReference type="AlphaFoldDB" id="A0A8E1C0G8"/>
<evidence type="ECO:0000313" key="2">
    <source>
        <dbReference type="Proteomes" id="UP000027161"/>
    </source>
</evidence>
<organism evidence="1 2">
    <name type="scientific">Rickettsia tamurae subsp. buchneri</name>
    <dbReference type="NCBI Taxonomy" id="1462938"/>
    <lineage>
        <taxon>Bacteria</taxon>
        <taxon>Pseudomonadati</taxon>
        <taxon>Pseudomonadota</taxon>
        <taxon>Alphaproteobacteria</taxon>
        <taxon>Rickettsiales</taxon>
        <taxon>Rickettsiaceae</taxon>
        <taxon>Rickettsieae</taxon>
        <taxon>Rickettsia</taxon>
        <taxon>spotted fever group</taxon>
    </lineage>
</organism>
<comment type="caution">
    <text evidence="1">The sequence shown here is derived from an EMBL/GenBank/DDBJ whole genome shotgun (WGS) entry which is preliminary data.</text>
</comment>
<reference evidence="1 2" key="1">
    <citation type="submission" date="2014-02" db="EMBL/GenBank/DDBJ databases">
        <title>Draft genome sequence of Rickettsia buchneri sp. nov. ISO7T.</title>
        <authorList>
            <person name="Felsheim R.F."/>
            <person name="Kurtti T.J."/>
            <person name="Munderloh U.G."/>
        </authorList>
    </citation>
    <scope>NUCLEOTIDE SEQUENCE [LARGE SCALE GENOMIC DNA]</scope>
    <source>
        <strain evidence="1 2">ISO7</strain>
    </source>
</reference>